<gene>
    <name evidence="2" type="ORF">BU16DRAFT_620924</name>
</gene>
<feature type="signal peptide" evidence="1">
    <location>
        <begin position="1"/>
        <end position="22"/>
    </location>
</feature>
<evidence type="ECO:0000313" key="2">
    <source>
        <dbReference type="EMBL" id="KAF2491327.1"/>
    </source>
</evidence>
<organism evidence="2 3">
    <name type="scientific">Lophium mytilinum</name>
    <dbReference type="NCBI Taxonomy" id="390894"/>
    <lineage>
        <taxon>Eukaryota</taxon>
        <taxon>Fungi</taxon>
        <taxon>Dikarya</taxon>
        <taxon>Ascomycota</taxon>
        <taxon>Pezizomycotina</taxon>
        <taxon>Dothideomycetes</taxon>
        <taxon>Pleosporomycetidae</taxon>
        <taxon>Mytilinidiales</taxon>
        <taxon>Mytilinidiaceae</taxon>
        <taxon>Lophium</taxon>
    </lineage>
</organism>
<protein>
    <submittedName>
        <fullName evidence="2">Uncharacterized protein</fullName>
    </submittedName>
</protein>
<reference evidence="2" key="1">
    <citation type="journal article" date="2020" name="Stud. Mycol.">
        <title>101 Dothideomycetes genomes: a test case for predicting lifestyles and emergence of pathogens.</title>
        <authorList>
            <person name="Haridas S."/>
            <person name="Albert R."/>
            <person name="Binder M."/>
            <person name="Bloem J."/>
            <person name="Labutti K."/>
            <person name="Salamov A."/>
            <person name="Andreopoulos B."/>
            <person name="Baker S."/>
            <person name="Barry K."/>
            <person name="Bills G."/>
            <person name="Bluhm B."/>
            <person name="Cannon C."/>
            <person name="Castanera R."/>
            <person name="Culley D."/>
            <person name="Daum C."/>
            <person name="Ezra D."/>
            <person name="Gonzalez J."/>
            <person name="Henrissat B."/>
            <person name="Kuo A."/>
            <person name="Liang C."/>
            <person name="Lipzen A."/>
            <person name="Lutzoni F."/>
            <person name="Magnuson J."/>
            <person name="Mondo S."/>
            <person name="Nolan M."/>
            <person name="Ohm R."/>
            <person name="Pangilinan J."/>
            <person name="Park H.-J."/>
            <person name="Ramirez L."/>
            <person name="Alfaro M."/>
            <person name="Sun H."/>
            <person name="Tritt A."/>
            <person name="Yoshinaga Y."/>
            <person name="Zwiers L.-H."/>
            <person name="Turgeon B."/>
            <person name="Goodwin S."/>
            <person name="Spatafora J."/>
            <person name="Crous P."/>
            <person name="Grigoriev I."/>
        </authorList>
    </citation>
    <scope>NUCLEOTIDE SEQUENCE</scope>
    <source>
        <strain evidence="2">CBS 269.34</strain>
    </source>
</reference>
<accession>A0A6A6QIP2</accession>
<keyword evidence="1" id="KW-0732">Signal</keyword>
<dbReference type="AlphaFoldDB" id="A0A6A6QIP2"/>
<keyword evidence="3" id="KW-1185">Reference proteome</keyword>
<dbReference type="Proteomes" id="UP000799750">
    <property type="component" value="Unassembled WGS sequence"/>
</dbReference>
<feature type="chain" id="PRO_5025589290" evidence="1">
    <location>
        <begin position="23"/>
        <end position="242"/>
    </location>
</feature>
<name>A0A6A6QIP2_9PEZI</name>
<evidence type="ECO:0000256" key="1">
    <source>
        <dbReference type="SAM" id="SignalP"/>
    </source>
</evidence>
<dbReference type="EMBL" id="MU004195">
    <property type="protein sequence ID" value="KAF2491327.1"/>
    <property type="molecule type" value="Genomic_DNA"/>
</dbReference>
<sequence>MDSLVFRAFFLLLAVYTITVRSSPIAKSQNVLQGPQAGQIINSTRLVLKLDCPECSVDKSAPSSLIYDFSITNLYPPTVVWTPTHVALEDSKSNHPFFPPTSSSLGRASHPLLTIPSSFSLDAYIQDPTPWTDYSMHAGIVDSFLIPNSSPWNITRVSFVLRTLDSVPIAVIYLLNSLPGGATMRKRMDFVWWELVPAGEYYEDAKAAVQKPKANRPLPAGLATKLQWLATELYEGQLAWVG</sequence>
<proteinExistence type="predicted"/>
<dbReference type="OrthoDB" id="3927991at2759"/>
<evidence type="ECO:0000313" key="3">
    <source>
        <dbReference type="Proteomes" id="UP000799750"/>
    </source>
</evidence>